<dbReference type="InterPro" id="IPR014710">
    <property type="entry name" value="RmlC-like_jellyroll"/>
</dbReference>
<reference evidence="6 7" key="1">
    <citation type="journal article" date="2013" name="Sci. Rep.">
        <title>Extraordinary expansion of a Sorangium cellulosum genome from an alkaline milieu.</title>
        <authorList>
            <person name="Han K."/>
            <person name="Li Z.F."/>
            <person name="Peng R."/>
            <person name="Zhu L.P."/>
            <person name="Zhou T."/>
            <person name="Wang L.G."/>
            <person name="Li S.G."/>
            <person name="Zhang X.B."/>
            <person name="Hu W."/>
            <person name="Wu Z.H."/>
            <person name="Qin N."/>
            <person name="Li Y.Z."/>
        </authorList>
    </citation>
    <scope>NUCLEOTIDE SEQUENCE [LARGE SCALE GENOMIC DNA]</scope>
    <source>
        <strain evidence="6 7">So0157-2</strain>
    </source>
</reference>
<dbReference type="Gene3D" id="1.10.10.60">
    <property type="entry name" value="Homeodomain-like"/>
    <property type="match status" value="1"/>
</dbReference>
<dbReference type="PROSITE" id="PS01124">
    <property type="entry name" value="HTH_ARAC_FAMILY_2"/>
    <property type="match status" value="1"/>
</dbReference>
<dbReference type="PATRIC" id="fig|1254432.3.peg.7443"/>
<dbReference type="InterPro" id="IPR011051">
    <property type="entry name" value="RmlC_Cupin_sf"/>
</dbReference>
<keyword evidence="1" id="KW-0805">Transcription regulation</keyword>
<evidence type="ECO:0000256" key="2">
    <source>
        <dbReference type="ARBA" id="ARBA00023125"/>
    </source>
</evidence>
<dbReference type="AlphaFoldDB" id="S4Y231"/>
<dbReference type="GO" id="GO:0003700">
    <property type="term" value="F:DNA-binding transcription factor activity"/>
    <property type="evidence" value="ECO:0007669"/>
    <property type="project" value="InterPro"/>
</dbReference>
<evidence type="ECO:0000259" key="5">
    <source>
        <dbReference type="PROSITE" id="PS01124"/>
    </source>
</evidence>
<dbReference type="Gene3D" id="2.60.120.10">
    <property type="entry name" value="Jelly Rolls"/>
    <property type="match status" value="1"/>
</dbReference>
<dbReference type="PANTHER" id="PTHR46796">
    <property type="entry name" value="HTH-TYPE TRANSCRIPTIONAL ACTIVATOR RHAS-RELATED"/>
    <property type="match status" value="1"/>
</dbReference>
<accession>S4Y231</accession>
<dbReference type="PANTHER" id="PTHR46796:SF10">
    <property type="entry name" value="TRANSCRIPTIONAL ACTIVATOR FEAR"/>
    <property type="match status" value="1"/>
</dbReference>
<organism evidence="6 7">
    <name type="scientific">Sorangium cellulosum So0157-2</name>
    <dbReference type="NCBI Taxonomy" id="1254432"/>
    <lineage>
        <taxon>Bacteria</taxon>
        <taxon>Pseudomonadati</taxon>
        <taxon>Myxococcota</taxon>
        <taxon>Polyangia</taxon>
        <taxon>Polyangiales</taxon>
        <taxon>Polyangiaceae</taxon>
        <taxon>Sorangium</taxon>
    </lineage>
</organism>
<dbReference type="HOGENOM" id="CLU_000445_88_15_7"/>
<dbReference type="EMBL" id="CP003969">
    <property type="protein sequence ID" value="AGP38854.1"/>
    <property type="molecule type" value="Genomic_DNA"/>
</dbReference>
<dbReference type="SUPFAM" id="SSF51182">
    <property type="entry name" value="RmlC-like cupins"/>
    <property type="match status" value="1"/>
</dbReference>
<evidence type="ECO:0000313" key="7">
    <source>
        <dbReference type="Proteomes" id="UP000014803"/>
    </source>
</evidence>
<feature type="region of interest" description="Disordered" evidence="4">
    <location>
        <begin position="294"/>
        <end position="315"/>
    </location>
</feature>
<dbReference type="SUPFAM" id="SSF46689">
    <property type="entry name" value="Homeodomain-like"/>
    <property type="match status" value="2"/>
</dbReference>
<evidence type="ECO:0000256" key="1">
    <source>
        <dbReference type="ARBA" id="ARBA00023015"/>
    </source>
</evidence>
<name>S4Y231_SORCE</name>
<evidence type="ECO:0000313" key="6">
    <source>
        <dbReference type="EMBL" id="AGP38854.1"/>
    </source>
</evidence>
<keyword evidence="3" id="KW-0804">Transcription</keyword>
<dbReference type="InterPro" id="IPR009057">
    <property type="entry name" value="Homeodomain-like_sf"/>
</dbReference>
<dbReference type="SMART" id="SM00342">
    <property type="entry name" value="HTH_ARAC"/>
    <property type="match status" value="1"/>
</dbReference>
<evidence type="ECO:0000256" key="4">
    <source>
        <dbReference type="SAM" id="MobiDB-lite"/>
    </source>
</evidence>
<dbReference type="GO" id="GO:0043565">
    <property type="term" value="F:sequence-specific DNA binding"/>
    <property type="evidence" value="ECO:0007669"/>
    <property type="project" value="InterPro"/>
</dbReference>
<evidence type="ECO:0000256" key="3">
    <source>
        <dbReference type="ARBA" id="ARBA00023163"/>
    </source>
</evidence>
<dbReference type="Pfam" id="PF12833">
    <property type="entry name" value="HTH_18"/>
    <property type="match status" value="1"/>
</dbReference>
<keyword evidence="2" id="KW-0238">DNA-binding</keyword>
<sequence length="315" mass="33374">MANRGRASSETRSAARRGALLLRGSDGPAASSARDFPRIGAAHGARAARVRSWRAMGEVELSVQRYSAEVVAHRHAHHQLVLPVEGALSIAMAGRELRAAGRSGVLVPCGARHAFAASDRNRFLVIDVPLASAEALGAAPWFERSAGGPVALDAAAALLVHAAASELDGAGSVALRRQWAGLLVLTLAERGARGAARAPEKLRRALRFIEERAHEPLTVADIAARAELSPGHLHHLFRAVLGTTVQARIADVRLARATELLSRTDLGIAEIALRCGYADQSCLTRSLRRRRGVTPAALRRGVRSGRPAEPRRGGA</sequence>
<dbReference type="InterPro" id="IPR050204">
    <property type="entry name" value="AraC_XylS_family_regulators"/>
</dbReference>
<dbReference type="eggNOG" id="COG1917">
    <property type="taxonomic scope" value="Bacteria"/>
</dbReference>
<gene>
    <name evidence="6" type="ORF">SCE1572_32825</name>
</gene>
<protein>
    <recommendedName>
        <fullName evidence="5">HTH araC/xylS-type domain-containing protein</fullName>
    </recommendedName>
</protein>
<dbReference type="eggNOG" id="COG2207">
    <property type="taxonomic scope" value="Bacteria"/>
</dbReference>
<feature type="domain" description="HTH araC/xylS-type" evidence="5">
    <location>
        <begin position="203"/>
        <end position="301"/>
    </location>
</feature>
<proteinExistence type="predicted"/>
<dbReference type="KEGG" id="scu:SCE1572_32825"/>
<dbReference type="STRING" id="1254432.SCE1572_32825"/>
<feature type="compositionally biased region" description="Basic and acidic residues" evidence="4">
    <location>
        <begin position="306"/>
        <end position="315"/>
    </location>
</feature>
<dbReference type="Proteomes" id="UP000014803">
    <property type="component" value="Chromosome"/>
</dbReference>
<dbReference type="InterPro" id="IPR018060">
    <property type="entry name" value="HTH_AraC"/>
</dbReference>